<dbReference type="SUPFAM" id="SSF52402">
    <property type="entry name" value="Adenine nucleotide alpha hydrolases-like"/>
    <property type="match status" value="1"/>
</dbReference>
<dbReference type="PROSITE" id="PS51278">
    <property type="entry name" value="GATASE_TYPE_2"/>
    <property type="match status" value="1"/>
</dbReference>
<keyword evidence="6" id="KW-0436">Ligase</keyword>
<gene>
    <name evidence="6" type="ORF">ASZ90_018684</name>
</gene>
<dbReference type="Gene3D" id="3.40.50.620">
    <property type="entry name" value="HUPs"/>
    <property type="match status" value="1"/>
</dbReference>
<organism evidence="6">
    <name type="scientific">hydrocarbon metagenome</name>
    <dbReference type="NCBI Taxonomy" id="938273"/>
    <lineage>
        <taxon>unclassified sequences</taxon>
        <taxon>metagenomes</taxon>
        <taxon>ecological metagenomes</taxon>
    </lineage>
</organism>
<dbReference type="InterPro" id="IPR029055">
    <property type="entry name" value="Ntn_hydrolases_N"/>
</dbReference>
<accession>A0A0W8E5H4</accession>
<evidence type="ECO:0000259" key="5">
    <source>
        <dbReference type="PROSITE" id="PS51278"/>
    </source>
</evidence>
<keyword evidence="4" id="KW-0315">Glutamine amidotransferase</keyword>
<dbReference type="InterPro" id="IPR001962">
    <property type="entry name" value="Asn_synthase"/>
</dbReference>
<dbReference type="InterPro" id="IPR014729">
    <property type="entry name" value="Rossmann-like_a/b/a_fold"/>
</dbReference>
<dbReference type="SUPFAM" id="SSF56235">
    <property type="entry name" value="N-terminal nucleophile aminohydrolases (Ntn hydrolases)"/>
    <property type="match status" value="1"/>
</dbReference>
<dbReference type="CDD" id="cd00712">
    <property type="entry name" value="AsnB"/>
    <property type="match status" value="1"/>
</dbReference>
<dbReference type="Gene3D" id="3.60.20.10">
    <property type="entry name" value="Glutamine Phosphoribosylpyrophosphate, subunit 1, domain 1"/>
    <property type="match status" value="1"/>
</dbReference>
<dbReference type="PANTHER" id="PTHR43284:SF1">
    <property type="entry name" value="ASPARAGINE SYNTHETASE"/>
    <property type="match status" value="1"/>
</dbReference>
<name>A0A0W8E5H4_9ZZZZ</name>
<evidence type="ECO:0000256" key="3">
    <source>
        <dbReference type="ARBA" id="ARBA00022840"/>
    </source>
</evidence>
<dbReference type="NCBIfam" id="TIGR01536">
    <property type="entry name" value="asn_synth_AEB"/>
    <property type="match status" value="1"/>
</dbReference>
<evidence type="ECO:0000256" key="1">
    <source>
        <dbReference type="ARBA" id="ARBA00005752"/>
    </source>
</evidence>
<dbReference type="InterPro" id="IPR006426">
    <property type="entry name" value="Asn_synth_AEB"/>
</dbReference>
<dbReference type="Pfam" id="PF00733">
    <property type="entry name" value="Asn_synthase"/>
    <property type="match status" value="1"/>
</dbReference>
<dbReference type="InterPro" id="IPR051786">
    <property type="entry name" value="ASN_synthetase/amidase"/>
</dbReference>
<comment type="similarity">
    <text evidence="1">Belongs to the asparagine synthetase family.</text>
</comment>
<reference evidence="6" key="1">
    <citation type="journal article" date="2015" name="Proc. Natl. Acad. Sci. U.S.A.">
        <title>Networks of energetic and metabolic interactions define dynamics in microbial communities.</title>
        <authorList>
            <person name="Embree M."/>
            <person name="Liu J.K."/>
            <person name="Al-Bassam M.M."/>
            <person name="Zengler K."/>
        </authorList>
    </citation>
    <scope>NUCLEOTIDE SEQUENCE</scope>
</reference>
<evidence type="ECO:0000313" key="6">
    <source>
        <dbReference type="EMBL" id="KUG03904.1"/>
    </source>
</evidence>
<protein>
    <submittedName>
        <fullName evidence="6">Asparagine synthetase</fullName>
        <ecNumber evidence="6">6.3.5.4</ecNumber>
    </submittedName>
</protein>
<dbReference type="InterPro" id="IPR017932">
    <property type="entry name" value="GATase_2_dom"/>
</dbReference>
<feature type="domain" description="Glutamine amidotransferase type-2" evidence="5">
    <location>
        <begin position="2"/>
        <end position="217"/>
    </location>
</feature>
<dbReference type="GO" id="GO:0004066">
    <property type="term" value="F:asparagine synthase (glutamine-hydrolyzing) activity"/>
    <property type="evidence" value="ECO:0007669"/>
    <property type="project" value="UniProtKB-EC"/>
</dbReference>
<dbReference type="CDD" id="cd01991">
    <property type="entry name" value="Asn_synthase_B_C"/>
    <property type="match status" value="1"/>
</dbReference>
<dbReference type="EMBL" id="LNQE01001865">
    <property type="protein sequence ID" value="KUG03904.1"/>
    <property type="molecule type" value="Genomic_DNA"/>
</dbReference>
<keyword evidence="2" id="KW-0547">Nucleotide-binding</keyword>
<dbReference type="GO" id="GO:0006529">
    <property type="term" value="P:asparagine biosynthetic process"/>
    <property type="evidence" value="ECO:0007669"/>
    <property type="project" value="InterPro"/>
</dbReference>
<proteinExistence type="inferred from homology"/>
<dbReference type="PIRSF" id="PIRSF001589">
    <property type="entry name" value="Asn_synthetase_glu-h"/>
    <property type="match status" value="1"/>
</dbReference>
<dbReference type="GO" id="GO:0005524">
    <property type="term" value="F:ATP binding"/>
    <property type="evidence" value="ECO:0007669"/>
    <property type="project" value="UniProtKB-KW"/>
</dbReference>
<evidence type="ECO:0000256" key="2">
    <source>
        <dbReference type="ARBA" id="ARBA00022741"/>
    </source>
</evidence>
<dbReference type="PANTHER" id="PTHR43284">
    <property type="entry name" value="ASPARAGINE SYNTHETASE (GLUTAMINE-HYDROLYZING)"/>
    <property type="match status" value="1"/>
</dbReference>
<dbReference type="AlphaFoldDB" id="A0A0W8E5H4"/>
<dbReference type="EC" id="6.3.5.4" evidence="6"/>
<keyword evidence="3" id="KW-0067">ATP-binding</keyword>
<comment type="caution">
    <text evidence="6">The sequence shown here is derived from an EMBL/GenBank/DDBJ whole genome shotgun (WGS) entry which is preliminary data.</text>
</comment>
<sequence length="615" mass="70830">MCGIAGWISWNTDLREADSIIERMSDTLQNRGPDAKGVWSSRHAALGHRRLIIVDPEGGKQPMVRIDRERIFVITYNGELYNTLELRRDLEKKGHVFYSRNSDTEVILTAYIEWGVDCVERFNGIYAFGIWNEEEQSLFLARDRLGVKPLFYHLCSSQLLFASEPKAILIHPALKAEVDQEGLAEILFMGPSRTPGHGIFKGMKELKPGSWMLYKADHMMIKKYWSLKSFIHNDSLDDTAERLRDLFCSSVKKQLIADRTLCTMLSGGLDSSAITAVAAGVYTYSHDVLHTFSVDYADNARFYMPNQFETSSDNPWIQQVSNFLHTRHNSIVLDNRELAATLEPALLANDMPDMTDINSSLYLFCREVKNHAAVALSGECADEILGGYPWFHDADVIKTRGFPWIRMLPERSRFLSSGLQQHLTGEDYVREKYLEAIKEVPALEGEPEWDARMREISYLNITRFMQTLLDRKDRMSMANGLEVRVPFADHELVQYVWNIPWQMKNYGGMAKGILRKALTGILPAPVLERRKSPYPKTHNPLYAEEVKKELLRVLDAPSAAIQELINKDIIRYHVERGRPFFEKPWFSQLMGDIQYMAYLLQINRWLENYQVNILL</sequence>
<evidence type="ECO:0000256" key="4">
    <source>
        <dbReference type="ARBA" id="ARBA00022962"/>
    </source>
</evidence>
<dbReference type="GO" id="GO:0005829">
    <property type="term" value="C:cytosol"/>
    <property type="evidence" value="ECO:0007669"/>
    <property type="project" value="TreeGrafter"/>
</dbReference>
<dbReference type="Pfam" id="PF13537">
    <property type="entry name" value="GATase_7"/>
    <property type="match status" value="1"/>
</dbReference>
<dbReference type="InterPro" id="IPR033738">
    <property type="entry name" value="AsnB_N"/>
</dbReference>